<dbReference type="EMBL" id="JAIWYP010000005">
    <property type="protein sequence ID" value="KAH3821821.1"/>
    <property type="molecule type" value="Genomic_DNA"/>
</dbReference>
<comment type="caution">
    <text evidence="2">The sequence shown here is derived from an EMBL/GenBank/DDBJ whole genome shotgun (WGS) entry which is preliminary data.</text>
</comment>
<evidence type="ECO:0000256" key="1">
    <source>
        <dbReference type="SAM" id="MobiDB-lite"/>
    </source>
</evidence>
<keyword evidence="3" id="KW-1185">Reference proteome</keyword>
<evidence type="ECO:0000313" key="2">
    <source>
        <dbReference type="EMBL" id="KAH3821821.1"/>
    </source>
</evidence>
<protein>
    <submittedName>
        <fullName evidence="2">Uncharacterized protein</fullName>
    </submittedName>
</protein>
<feature type="compositionally biased region" description="Basic and acidic residues" evidence="1">
    <location>
        <begin position="52"/>
        <end position="76"/>
    </location>
</feature>
<proteinExistence type="predicted"/>
<evidence type="ECO:0000313" key="3">
    <source>
        <dbReference type="Proteomes" id="UP000828390"/>
    </source>
</evidence>
<organism evidence="2 3">
    <name type="scientific">Dreissena polymorpha</name>
    <name type="common">Zebra mussel</name>
    <name type="synonym">Mytilus polymorpha</name>
    <dbReference type="NCBI Taxonomy" id="45954"/>
    <lineage>
        <taxon>Eukaryota</taxon>
        <taxon>Metazoa</taxon>
        <taxon>Spiralia</taxon>
        <taxon>Lophotrochozoa</taxon>
        <taxon>Mollusca</taxon>
        <taxon>Bivalvia</taxon>
        <taxon>Autobranchia</taxon>
        <taxon>Heteroconchia</taxon>
        <taxon>Euheterodonta</taxon>
        <taxon>Imparidentia</taxon>
        <taxon>Neoheterodontei</taxon>
        <taxon>Myida</taxon>
        <taxon>Dreissenoidea</taxon>
        <taxon>Dreissenidae</taxon>
        <taxon>Dreissena</taxon>
    </lineage>
</organism>
<accession>A0A9D4GQM6</accession>
<name>A0A9D4GQM6_DREPO</name>
<gene>
    <name evidence="2" type="ORF">DPMN_123589</name>
</gene>
<dbReference type="Proteomes" id="UP000828390">
    <property type="component" value="Unassembled WGS sequence"/>
</dbReference>
<reference evidence="2" key="2">
    <citation type="submission" date="2020-11" db="EMBL/GenBank/DDBJ databases">
        <authorList>
            <person name="McCartney M.A."/>
            <person name="Auch B."/>
            <person name="Kono T."/>
            <person name="Mallez S."/>
            <person name="Becker A."/>
            <person name="Gohl D.M."/>
            <person name="Silverstein K.A.T."/>
            <person name="Koren S."/>
            <person name="Bechman K.B."/>
            <person name="Herman A."/>
            <person name="Abrahante J.E."/>
            <person name="Garbe J."/>
        </authorList>
    </citation>
    <scope>NUCLEOTIDE SEQUENCE</scope>
    <source>
        <strain evidence="2">Duluth1</strain>
        <tissue evidence="2">Whole animal</tissue>
    </source>
</reference>
<reference evidence="2" key="1">
    <citation type="journal article" date="2019" name="bioRxiv">
        <title>The Genome of the Zebra Mussel, Dreissena polymorpha: A Resource for Invasive Species Research.</title>
        <authorList>
            <person name="McCartney M.A."/>
            <person name="Auch B."/>
            <person name="Kono T."/>
            <person name="Mallez S."/>
            <person name="Zhang Y."/>
            <person name="Obille A."/>
            <person name="Becker A."/>
            <person name="Abrahante J.E."/>
            <person name="Garbe J."/>
            <person name="Badalamenti J.P."/>
            <person name="Herman A."/>
            <person name="Mangelson H."/>
            <person name="Liachko I."/>
            <person name="Sullivan S."/>
            <person name="Sone E.D."/>
            <person name="Koren S."/>
            <person name="Silverstein K.A.T."/>
            <person name="Beckman K.B."/>
            <person name="Gohl D.M."/>
        </authorList>
    </citation>
    <scope>NUCLEOTIDE SEQUENCE</scope>
    <source>
        <strain evidence="2">Duluth1</strain>
        <tissue evidence="2">Whole animal</tissue>
    </source>
</reference>
<dbReference type="AlphaFoldDB" id="A0A9D4GQM6"/>
<feature type="region of interest" description="Disordered" evidence="1">
    <location>
        <begin position="52"/>
        <end position="77"/>
    </location>
</feature>
<sequence>MIQVLLLNYGFKAQGLLDAARIAMIRTDIITKILYLSANNCICVAATIRERENTTDRQTDRRKDERTDRRAGERAGRRASGIMLGWSFLADISKIGKKQELSP</sequence>